<feature type="region of interest" description="Disordered" evidence="1">
    <location>
        <begin position="249"/>
        <end position="273"/>
    </location>
</feature>
<reference evidence="3" key="1">
    <citation type="journal article" date="2020" name="Stud. Mycol.">
        <title>101 Dothideomycetes genomes: A test case for predicting lifestyles and emergence of pathogens.</title>
        <authorList>
            <person name="Haridas S."/>
            <person name="Albert R."/>
            <person name="Binder M."/>
            <person name="Bloem J."/>
            <person name="LaButti K."/>
            <person name="Salamov A."/>
            <person name="Andreopoulos B."/>
            <person name="Baker S."/>
            <person name="Barry K."/>
            <person name="Bills G."/>
            <person name="Bluhm B."/>
            <person name="Cannon C."/>
            <person name="Castanera R."/>
            <person name="Culley D."/>
            <person name="Daum C."/>
            <person name="Ezra D."/>
            <person name="Gonzalez J."/>
            <person name="Henrissat B."/>
            <person name="Kuo A."/>
            <person name="Liang C."/>
            <person name="Lipzen A."/>
            <person name="Lutzoni F."/>
            <person name="Magnuson J."/>
            <person name="Mondo S."/>
            <person name="Nolan M."/>
            <person name="Ohm R."/>
            <person name="Pangilinan J."/>
            <person name="Park H.-J."/>
            <person name="Ramirez L."/>
            <person name="Alfaro M."/>
            <person name="Sun H."/>
            <person name="Tritt A."/>
            <person name="Yoshinaga Y."/>
            <person name="Zwiers L.-H."/>
            <person name="Turgeon B."/>
            <person name="Goodwin S."/>
            <person name="Spatafora J."/>
            <person name="Crous P."/>
            <person name="Grigoriev I."/>
        </authorList>
    </citation>
    <scope>NUCLEOTIDE SEQUENCE [LARGE SCALE GENOMIC DNA]</scope>
    <source>
        <strain evidence="3">CECT 20119</strain>
    </source>
</reference>
<proteinExistence type="predicted"/>
<organism evidence="2 3">
    <name type="scientific">Elsinoe ampelina</name>
    <dbReference type="NCBI Taxonomy" id="302913"/>
    <lineage>
        <taxon>Eukaryota</taxon>
        <taxon>Fungi</taxon>
        <taxon>Dikarya</taxon>
        <taxon>Ascomycota</taxon>
        <taxon>Pezizomycotina</taxon>
        <taxon>Dothideomycetes</taxon>
        <taxon>Dothideomycetidae</taxon>
        <taxon>Myriangiales</taxon>
        <taxon>Elsinoaceae</taxon>
        <taxon>Elsinoe</taxon>
    </lineage>
</organism>
<evidence type="ECO:0000313" key="3">
    <source>
        <dbReference type="Proteomes" id="UP000799538"/>
    </source>
</evidence>
<dbReference type="AlphaFoldDB" id="A0A6A6G1H9"/>
<evidence type="ECO:0000313" key="2">
    <source>
        <dbReference type="EMBL" id="KAF2219280.1"/>
    </source>
</evidence>
<keyword evidence="3" id="KW-1185">Reference proteome</keyword>
<evidence type="ECO:0000256" key="1">
    <source>
        <dbReference type="SAM" id="MobiDB-lite"/>
    </source>
</evidence>
<feature type="compositionally biased region" description="Acidic residues" evidence="1">
    <location>
        <begin position="255"/>
        <end position="273"/>
    </location>
</feature>
<dbReference type="OrthoDB" id="5343383at2759"/>
<name>A0A6A6G1H9_9PEZI</name>
<dbReference type="EMBL" id="ML992517">
    <property type="protein sequence ID" value="KAF2219280.1"/>
    <property type="molecule type" value="Genomic_DNA"/>
</dbReference>
<accession>A0A6A6G1H9</accession>
<sequence length="273" mass="31435">MNTSIRSQDSYSPQLVAECLLRHYELLASMAYFDKSKIKHPPPEGWSDKELHIDLLRHLDRSDAVIELLRRIPYIQDDMVEEWEVFFGAFSISYLQKSWRMWRINKEALAKKDWSEMGLAPFDATPPPEVITLTTGRYATFWCIDTKKGSIIPTDGYIESDAPDYDPWLGCKAVPIRPYFDEIYHKIRALEYVPQTHHEHEIEGTIGDGSQGEGLEIARLHQEHGWPNHFRREECIAAVQAFRVAELSNLQGPPSEDDDQEGEGDDIESVTET</sequence>
<protein>
    <submittedName>
        <fullName evidence="2">Uncharacterized protein</fullName>
    </submittedName>
</protein>
<dbReference type="Proteomes" id="UP000799538">
    <property type="component" value="Unassembled WGS sequence"/>
</dbReference>
<gene>
    <name evidence="2" type="ORF">BDZ85DRAFT_44503</name>
</gene>